<evidence type="ECO:0000313" key="3">
    <source>
        <dbReference type="Proteomes" id="UP000765509"/>
    </source>
</evidence>
<gene>
    <name evidence="2" type="ORF">O181_091346</name>
</gene>
<reference evidence="2" key="1">
    <citation type="submission" date="2021-03" db="EMBL/GenBank/DDBJ databases">
        <title>Draft genome sequence of rust myrtle Austropuccinia psidii MF-1, a brazilian biotype.</title>
        <authorList>
            <person name="Quecine M.C."/>
            <person name="Pachon D.M.R."/>
            <person name="Bonatelli M.L."/>
            <person name="Correr F.H."/>
            <person name="Franceschini L.M."/>
            <person name="Leite T.F."/>
            <person name="Margarido G.R.A."/>
            <person name="Almeida C.A."/>
            <person name="Ferrarezi J.A."/>
            <person name="Labate C.A."/>
        </authorList>
    </citation>
    <scope>NUCLEOTIDE SEQUENCE</scope>
    <source>
        <strain evidence="2">MF-1</strain>
    </source>
</reference>
<feature type="compositionally biased region" description="Basic and acidic residues" evidence="1">
    <location>
        <begin position="94"/>
        <end position="108"/>
    </location>
</feature>
<dbReference type="Proteomes" id="UP000765509">
    <property type="component" value="Unassembled WGS sequence"/>
</dbReference>
<organism evidence="2 3">
    <name type="scientific">Austropuccinia psidii MF-1</name>
    <dbReference type="NCBI Taxonomy" id="1389203"/>
    <lineage>
        <taxon>Eukaryota</taxon>
        <taxon>Fungi</taxon>
        <taxon>Dikarya</taxon>
        <taxon>Basidiomycota</taxon>
        <taxon>Pucciniomycotina</taxon>
        <taxon>Pucciniomycetes</taxon>
        <taxon>Pucciniales</taxon>
        <taxon>Sphaerophragmiaceae</taxon>
        <taxon>Austropuccinia</taxon>
    </lineage>
</organism>
<keyword evidence="3" id="KW-1185">Reference proteome</keyword>
<feature type="region of interest" description="Disordered" evidence="1">
    <location>
        <begin position="55"/>
        <end position="115"/>
    </location>
</feature>
<sequence>MNSYLHIKSFLGQEKTIELLGGWSPLSHKDKVNEINNCLKNQSILSIDQKKELEMTPALEEGPVASTSSNQLQKHPKRSSKDLRRRIKVPRTIRARERPKKIGTDITHKSTGSPN</sequence>
<evidence type="ECO:0000256" key="1">
    <source>
        <dbReference type="SAM" id="MobiDB-lite"/>
    </source>
</evidence>
<feature type="compositionally biased region" description="Basic residues" evidence="1">
    <location>
        <begin position="74"/>
        <end position="93"/>
    </location>
</feature>
<dbReference type="AlphaFoldDB" id="A0A9Q3P9K8"/>
<name>A0A9Q3P9K8_9BASI</name>
<proteinExistence type="predicted"/>
<protein>
    <submittedName>
        <fullName evidence="2">Uncharacterized protein</fullName>
    </submittedName>
</protein>
<evidence type="ECO:0000313" key="2">
    <source>
        <dbReference type="EMBL" id="MBW0551631.1"/>
    </source>
</evidence>
<dbReference type="EMBL" id="AVOT02057549">
    <property type="protein sequence ID" value="MBW0551631.1"/>
    <property type="molecule type" value="Genomic_DNA"/>
</dbReference>
<accession>A0A9Q3P9K8</accession>
<comment type="caution">
    <text evidence="2">The sequence shown here is derived from an EMBL/GenBank/DDBJ whole genome shotgun (WGS) entry which is preliminary data.</text>
</comment>